<dbReference type="EMBL" id="CP003620">
    <property type="protein sequence ID" value="AFZ14083.1"/>
    <property type="molecule type" value="Genomic_DNA"/>
</dbReference>
<dbReference type="RefSeq" id="WP_015204189.1">
    <property type="nucleotide sequence ID" value="NC_019753.1"/>
</dbReference>
<dbReference type="InterPro" id="IPR036365">
    <property type="entry name" value="PGBD-like_sf"/>
</dbReference>
<keyword evidence="2" id="KW-1185">Reference proteome</keyword>
<dbReference type="KEGG" id="cep:Cri9333_3252"/>
<reference evidence="1 2" key="1">
    <citation type="submission" date="2012-06" db="EMBL/GenBank/DDBJ databases">
        <title>Finished chromosome of genome of Crinalium epipsammum PCC 9333.</title>
        <authorList>
            <consortium name="US DOE Joint Genome Institute"/>
            <person name="Gugger M."/>
            <person name="Coursin T."/>
            <person name="Rippka R."/>
            <person name="Tandeau De Marsac N."/>
            <person name="Huntemann M."/>
            <person name="Wei C.-L."/>
            <person name="Han J."/>
            <person name="Detter J.C."/>
            <person name="Han C."/>
            <person name="Tapia R."/>
            <person name="Davenport K."/>
            <person name="Daligault H."/>
            <person name="Erkkila T."/>
            <person name="Gu W."/>
            <person name="Munk A.C.C."/>
            <person name="Teshima H."/>
            <person name="Xu Y."/>
            <person name="Chain P."/>
            <person name="Chen A."/>
            <person name="Krypides N."/>
            <person name="Mavromatis K."/>
            <person name="Markowitz V."/>
            <person name="Szeto E."/>
            <person name="Ivanova N."/>
            <person name="Mikhailova N."/>
            <person name="Ovchinnikova G."/>
            <person name="Pagani I."/>
            <person name="Pati A."/>
            <person name="Goodwin L."/>
            <person name="Peters L."/>
            <person name="Pitluck S."/>
            <person name="Woyke T."/>
            <person name="Kerfeld C."/>
        </authorList>
    </citation>
    <scope>NUCLEOTIDE SEQUENCE [LARGE SCALE GENOMIC DNA]</scope>
    <source>
        <strain evidence="1 2">PCC 9333</strain>
    </source>
</reference>
<gene>
    <name evidence="1" type="ORF">Cri9333_3252</name>
</gene>
<name>K9W155_9CYAN</name>
<organism evidence="1 2">
    <name type="scientific">Crinalium epipsammum PCC 9333</name>
    <dbReference type="NCBI Taxonomy" id="1173022"/>
    <lineage>
        <taxon>Bacteria</taxon>
        <taxon>Bacillati</taxon>
        <taxon>Cyanobacteriota</taxon>
        <taxon>Cyanophyceae</taxon>
        <taxon>Gomontiellales</taxon>
        <taxon>Gomontiellaceae</taxon>
        <taxon>Crinalium</taxon>
    </lineage>
</organism>
<dbReference type="STRING" id="1173022.Cri9333_3252"/>
<dbReference type="AlphaFoldDB" id="K9W155"/>
<dbReference type="OrthoDB" id="10005887at2"/>
<sequence>MEKKGLGWIPDYPDIRDYRTNQDKLIKKNGVVKKDEFTGAVEEIADKLIAVLNIIKNNQVSEQKDDNIEELVNSLQNKIFGNVSFITVKVRKILRQGSPPVKSNYFNPELTQFQANQILELKKYLYILVAKGLNTEVLKSPLVLEQGIDLDDPKELVKWLITNEFDETTKRLLMVFQCCADIKIDGILGLETYTALNEYFNAEPSKLQELGESQRPENKNKVNQILSGEISSPAETKVKLVSLPSLIPNEIFKVILDQLIKLEVVESDFYDNNSDDCLQEDFRAIILELTQFKWKKVFTPEKLQDFIDIAQKNFLFIEPIISLIINLTTPLAQFKSFEEAMEVGFKQLKPIINTSQTFTSGFISNSTINCLEDSKEYILSKVDAKKLAQLVQKMHARYYDSLNLLLRERKKPIDSNKLKDNASEIYFYVLLKKIYYGVQYYCFKARRTSRGVQYF</sequence>
<dbReference type="Proteomes" id="UP000010472">
    <property type="component" value="Chromosome"/>
</dbReference>
<dbReference type="HOGENOM" id="CLU_600931_0_0_3"/>
<evidence type="ECO:0000313" key="1">
    <source>
        <dbReference type="EMBL" id="AFZ14083.1"/>
    </source>
</evidence>
<evidence type="ECO:0000313" key="2">
    <source>
        <dbReference type="Proteomes" id="UP000010472"/>
    </source>
</evidence>
<dbReference type="SUPFAM" id="SSF47090">
    <property type="entry name" value="PGBD-like"/>
    <property type="match status" value="1"/>
</dbReference>
<accession>K9W155</accession>
<proteinExistence type="predicted"/>
<dbReference type="eggNOG" id="COG4870">
    <property type="taxonomic scope" value="Bacteria"/>
</dbReference>
<protein>
    <submittedName>
        <fullName evidence="1">Uncharacterized protein</fullName>
    </submittedName>
</protein>